<dbReference type="OrthoDB" id="9969141at2"/>
<comment type="caution">
    <text evidence="3">The sequence shown here is derived from an EMBL/GenBank/DDBJ whole genome shotgun (WGS) entry which is preliminary data.</text>
</comment>
<dbReference type="Proteomes" id="UP000249524">
    <property type="component" value="Unassembled WGS sequence"/>
</dbReference>
<dbReference type="AlphaFoldDB" id="A0A328B8C5"/>
<evidence type="ECO:0000313" key="3">
    <source>
        <dbReference type="EMBL" id="RAK63612.1"/>
    </source>
</evidence>
<reference evidence="3 4" key="1">
    <citation type="submission" date="2018-05" db="EMBL/GenBank/DDBJ databases">
        <authorList>
            <person name="Lanie J.A."/>
            <person name="Ng W.-L."/>
            <person name="Kazmierczak K.M."/>
            <person name="Andrzejewski T.M."/>
            <person name="Davidsen T.M."/>
            <person name="Wayne K.J."/>
            <person name="Tettelin H."/>
            <person name="Glass J.I."/>
            <person name="Rusch D."/>
            <person name="Podicherti R."/>
            <person name="Tsui H.-C.T."/>
            <person name="Winkler M.E."/>
        </authorList>
    </citation>
    <scope>NUCLEOTIDE SEQUENCE [LARGE SCALE GENOMIC DNA]</scope>
    <source>
        <strain evidence="3 4">BUT-10</strain>
    </source>
</reference>
<accession>A0A328B8C5</accession>
<sequence length="123" mass="13411">MTDNPTTLNERRFPITRDRLKQAGAVLPVLRPALRYVPKNPVLLIGAAVLGVAGVMAWRNREKIVRSTSPMIEEAKVKGQALIDEARTQGEALIDNAKATTEAVAAKATRSRRKAVPPPPEVH</sequence>
<keyword evidence="2" id="KW-0472">Membrane</keyword>
<dbReference type="RefSeq" id="WP_111276922.1">
    <property type="nucleotide sequence ID" value="NZ_QFYS01000007.1"/>
</dbReference>
<gene>
    <name evidence="3" type="ORF">DJ019_15235</name>
</gene>
<evidence type="ECO:0000313" key="4">
    <source>
        <dbReference type="Proteomes" id="UP000249524"/>
    </source>
</evidence>
<dbReference type="EMBL" id="QFYS01000007">
    <property type="protein sequence ID" value="RAK63612.1"/>
    <property type="molecule type" value="Genomic_DNA"/>
</dbReference>
<protein>
    <submittedName>
        <fullName evidence="3">Uncharacterized protein</fullName>
    </submittedName>
</protein>
<evidence type="ECO:0000256" key="2">
    <source>
        <dbReference type="SAM" id="Phobius"/>
    </source>
</evidence>
<name>A0A328B8C5_9CAUL</name>
<keyword evidence="2" id="KW-0812">Transmembrane</keyword>
<feature type="transmembrane region" description="Helical" evidence="2">
    <location>
        <begin position="41"/>
        <end position="58"/>
    </location>
</feature>
<organism evidence="3 4">
    <name type="scientific">Phenylobacterium kunshanense</name>
    <dbReference type="NCBI Taxonomy" id="1445034"/>
    <lineage>
        <taxon>Bacteria</taxon>
        <taxon>Pseudomonadati</taxon>
        <taxon>Pseudomonadota</taxon>
        <taxon>Alphaproteobacteria</taxon>
        <taxon>Caulobacterales</taxon>
        <taxon>Caulobacteraceae</taxon>
        <taxon>Phenylobacterium</taxon>
    </lineage>
</organism>
<keyword evidence="4" id="KW-1185">Reference proteome</keyword>
<evidence type="ECO:0000256" key="1">
    <source>
        <dbReference type="SAM" id="MobiDB-lite"/>
    </source>
</evidence>
<feature type="region of interest" description="Disordered" evidence="1">
    <location>
        <begin position="104"/>
        <end position="123"/>
    </location>
</feature>
<keyword evidence="2" id="KW-1133">Transmembrane helix</keyword>
<proteinExistence type="predicted"/>